<dbReference type="AlphaFoldDB" id="A0A833L073"/>
<organism evidence="1 2">
    <name type="scientific">Candidatus Saganbacteria bacterium</name>
    <dbReference type="NCBI Taxonomy" id="2575572"/>
    <lineage>
        <taxon>Bacteria</taxon>
        <taxon>Bacillati</taxon>
        <taxon>Saganbacteria</taxon>
    </lineage>
</organism>
<evidence type="ECO:0000313" key="2">
    <source>
        <dbReference type="Proteomes" id="UP000488506"/>
    </source>
</evidence>
<name>A0A833L073_UNCSA</name>
<evidence type="ECO:0000313" key="1">
    <source>
        <dbReference type="EMBL" id="KAF0133152.1"/>
    </source>
</evidence>
<dbReference type="EMBL" id="WPAF01000033">
    <property type="protein sequence ID" value="KAF0133152.1"/>
    <property type="molecule type" value="Genomic_DNA"/>
</dbReference>
<sequence length="800" mass="91748">MPVYVFSNNDQGAEWNVPQYYWPSIIKGQAIADTIADRLHNLKKDLLVEVLQSIIDYLKDNPSLRISSSISRKLKILHQMVWNSTAAQKLTRREKNNLDLLLNNLFRCIGDKDHDGRPDVMFSILQITLKKGGINLPLSLLKTAILDSRFNMVRYFKDFGNGEGDGTTLGNDEVLRIVAFRGNPMHYYTEETSHGRYTIIRENLDLREKERQRALKWILDKEKSDAKNLMLSMQKQRVTPLIILRNAVNRANAILKILEAVGLSLRGKRLALKDFSRFGIEGKEVWNILLSNGYINGKGDLQPKFNGVYKEFDLGPALSEKEKRKIFLFLHLLPLDLRNAGKIDLLIALLEKIANRTLTNEHLLATYTDIPLALKKLGEDKSGPGKTILEILKLTALILPGSAQTPLEIHLKNSAMQKAIKELLLEICGILRDVQHKGPSVLQPIYFSKFVGKAWAFFDRWSFDWRRDAYNLEKVAKIVQQINSVEDTATFINYYLRFFYAHPGKPGVSYSFPLRDFYKLSRAARGVVKEGMPRITCATYAIIANYLLKAAGYKGTFVGLYHTNLLQKRSLVMGHCILFAEKRTAQKTASETVIFVNNERVYTISPFETNQQNIKAEAIRIYQNSLGKHEHIIISPVIITANEPEEIENRINKRFDNVVMILLSYQYYSAVSETLEEIAYLQKRESAYLLTSEGKAKINELHKKMNYLAILLKHLANRGNRLIKKNNNFVKITLPMQKGSQQIKYRINNPRNLRIALSHFIRQHRSLRKNLEQIHNKGLAIKRIYEVGMLGAARNKSKPR</sequence>
<accession>A0A833L073</accession>
<dbReference type="Proteomes" id="UP000488506">
    <property type="component" value="Unassembled WGS sequence"/>
</dbReference>
<reference evidence="1 2" key="1">
    <citation type="submission" date="2019-12" db="EMBL/GenBank/DDBJ databases">
        <authorList>
            <person name="Wolfe R."/>
            <person name="Danczak R."/>
            <person name="Wilkins M."/>
        </authorList>
    </citation>
    <scope>NUCLEOTIDE SEQUENCE [LARGE SCALE GENOMIC DNA]</scope>
    <source>
        <strain evidence="1">X2_MaxBin.013</strain>
    </source>
</reference>
<proteinExistence type="predicted"/>
<gene>
    <name evidence="1" type="ORF">FD145_1410</name>
</gene>
<protein>
    <submittedName>
        <fullName evidence="1">Uncharacterized protein</fullName>
    </submittedName>
</protein>
<comment type="caution">
    <text evidence="1">The sequence shown here is derived from an EMBL/GenBank/DDBJ whole genome shotgun (WGS) entry which is preliminary data.</text>
</comment>